<keyword evidence="3" id="KW-1185">Reference proteome</keyword>
<evidence type="ECO:0000256" key="1">
    <source>
        <dbReference type="SAM" id="Phobius"/>
    </source>
</evidence>
<dbReference type="RefSeq" id="WP_133643364.1">
    <property type="nucleotide sequence ID" value="NZ_SNYI01000001.1"/>
</dbReference>
<comment type="caution">
    <text evidence="2">The sequence shown here is derived from an EMBL/GenBank/DDBJ whole genome shotgun (WGS) entry which is preliminary data.</text>
</comment>
<dbReference type="EMBL" id="SNYI01000001">
    <property type="protein sequence ID" value="TDQ33368.1"/>
    <property type="molecule type" value="Genomic_DNA"/>
</dbReference>
<evidence type="ECO:0000313" key="2">
    <source>
        <dbReference type="EMBL" id="TDQ33368.1"/>
    </source>
</evidence>
<feature type="transmembrane region" description="Helical" evidence="1">
    <location>
        <begin position="223"/>
        <end position="239"/>
    </location>
</feature>
<dbReference type="Proteomes" id="UP000295468">
    <property type="component" value="Unassembled WGS sequence"/>
</dbReference>
<keyword evidence="1" id="KW-0472">Membrane</keyword>
<feature type="transmembrane region" description="Helical" evidence="1">
    <location>
        <begin position="109"/>
        <end position="129"/>
    </location>
</feature>
<proteinExistence type="predicted"/>
<dbReference type="AlphaFoldDB" id="A0A4R6TWM9"/>
<protein>
    <submittedName>
        <fullName evidence="2">Zinc transporter ZupT</fullName>
    </submittedName>
</protein>
<keyword evidence="1" id="KW-1133">Transmembrane helix</keyword>
<sequence>MNLYTILALSLLVLTHLFSYKLNLTSIPRSRWLSFAGGISVAYIFLSAFPELFEFHEAVREEKGFILADSAIFLLALGGLVLFYGLERHAKLTEHSRRDPAGEEQEGSIYWLHLASFALYNLIIGYLLLEREEDSGRFGMILYATAMAFHFMVTDFALAEHYTKRYEKGGRWLLVAAVIAGWGISLFLEIPKHYLGMLFAFLAGGVILNVMKEELPKERESNLPAFISGVVGYGVLLIAG</sequence>
<evidence type="ECO:0000313" key="3">
    <source>
        <dbReference type="Proteomes" id="UP000295468"/>
    </source>
</evidence>
<feature type="transmembrane region" description="Helical" evidence="1">
    <location>
        <begin position="141"/>
        <end position="159"/>
    </location>
</feature>
<reference evidence="2 3" key="1">
    <citation type="submission" date="2019-03" db="EMBL/GenBank/DDBJ databases">
        <title>Genomic Encyclopedia of Archaeal and Bacterial Type Strains, Phase II (KMG-II): from individual species to whole genera.</title>
        <authorList>
            <person name="Goeker M."/>
        </authorList>
    </citation>
    <scope>NUCLEOTIDE SEQUENCE [LARGE SCALE GENOMIC DNA]</scope>
    <source>
        <strain evidence="2 3">DSM 18435</strain>
    </source>
</reference>
<gene>
    <name evidence="2" type="ORF">CLV82_1207</name>
</gene>
<dbReference type="OrthoDB" id="21325at2"/>
<feature type="transmembrane region" description="Helical" evidence="1">
    <location>
        <begin position="171"/>
        <end position="188"/>
    </location>
</feature>
<name>A0A4R6TWM9_9FLAO</name>
<organism evidence="2 3">
    <name type="scientific">Zeaxanthinibacter enoshimensis</name>
    <dbReference type="NCBI Taxonomy" id="392009"/>
    <lineage>
        <taxon>Bacteria</taxon>
        <taxon>Pseudomonadati</taxon>
        <taxon>Bacteroidota</taxon>
        <taxon>Flavobacteriia</taxon>
        <taxon>Flavobacteriales</taxon>
        <taxon>Flavobacteriaceae</taxon>
        <taxon>Zeaxanthinibacter</taxon>
    </lineage>
</organism>
<feature type="transmembrane region" description="Helical" evidence="1">
    <location>
        <begin position="195"/>
        <end position="211"/>
    </location>
</feature>
<feature type="transmembrane region" description="Helical" evidence="1">
    <location>
        <begin position="65"/>
        <end position="86"/>
    </location>
</feature>
<feature type="transmembrane region" description="Helical" evidence="1">
    <location>
        <begin position="35"/>
        <end position="53"/>
    </location>
</feature>
<accession>A0A4R6TWM9</accession>
<keyword evidence="1" id="KW-0812">Transmembrane</keyword>